<dbReference type="Proteomes" id="UP001295423">
    <property type="component" value="Unassembled WGS sequence"/>
</dbReference>
<evidence type="ECO:0000256" key="1">
    <source>
        <dbReference type="ARBA" id="ARBA00011073"/>
    </source>
</evidence>
<keyword evidence="8" id="KW-0472">Membrane</keyword>
<evidence type="ECO:0000256" key="6">
    <source>
        <dbReference type="ARBA" id="ARBA00023619"/>
    </source>
</evidence>
<reference evidence="10" key="1">
    <citation type="submission" date="2023-08" db="EMBL/GenBank/DDBJ databases">
        <authorList>
            <person name="Audoor S."/>
            <person name="Bilcke G."/>
        </authorList>
    </citation>
    <scope>NUCLEOTIDE SEQUENCE</scope>
</reference>
<keyword evidence="4 7" id="KW-0720">Serine protease</keyword>
<keyword evidence="8" id="KW-0812">Transmembrane</keyword>
<keyword evidence="8" id="KW-1133">Transmembrane helix</keyword>
<dbReference type="InterPro" id="IPR015500">
    <property type="entry name" value="Peptidase_S8_subtilisin-rel"/>
</dbReference>
<comment type="similarity">
    <text evidence="1 7">Belongs to the peptidase S8 family.</text>
</comment>
<feature type="active site" description="Charge relay system" evidence="7">
    <location>
        <position position="329"/>
    </location>
</feature>
<keyword evidence="3 7" id="KW-0378">Hydrolase</keyword>
<feature type="non-terminal residue" evidence="10">
    <location>
        <position position="1"/>
    </location>
</feature>
<feature type="transmembrane region" description="Helical" evidence="8">
    <location>
        <begin position="45"/>
        <end position="66"/>
    </location>
</feature>
<dbReference type="GO" id="GO:0004252">
    <property type="term" value="F:serine-type endopeptidase activity"/>
    <property type="evidence" value="ECO:0007669"/>
    <property type="project" value="UniProtKB-UniRule"/>
</dbReference>
<accession>A0AAD2CPP2</accession>
<dbReference type="PRINTS" id="PR00723">
    <property type="entry name" value="SUBTILISIN"/>
</dbReference>
<keyword evidence="2 7" id="KW-0645">Protease</keyword>
<dbReference type="EMBL" id="CAKOGP040001059">
    <property type="protein sequence ID" value="CAJ1941693.1"/>
    <property type="molecule type" value="Genomic_DNA"/>
</dbReference>
<comment type="catalytic activity">
    <reaction evidence="5">
        <text>Hydrolysis of proteins with broad specificity for peptide bonds, and a preference for a large uncharged residue in P1. Hydrolyzes peptide amides.</text>
        <dbReference type="EC" id="3.4.21.62"/>
    </reaction>
</comment>
<dbReference type="SUPFAM" id="SSF52743">
    <property type="entry name" value="Subtilisin-like"/>
    <property type="match status" value="1"/>
</dbReference>
<keyword evidence="11" id="KW-1185">Reference proteome</keyword>
<dbReference type="Gene3D" id="3.40.50.200">
    <property type="entry name" value="Peptidase S8/S53 domain"/>
    <property type="match status" value="1"/>
</dbReference>
<comment type="caution">
    <text evidence="10">The sequence shown here is derived from an EMBL/GenBank/DDBJ whole genome shotgun (WGS) entry which is preliminary data.</text>
</comment>
<name>A0AAD2CPP2_9STRA</name>
<sequence>MDNNVKGEDEGSFDSDNIFEDLSDKGNHVKEILTSDPNKWTDEQITIVVVVSIVALALILMILWCYRYQPCRRKAVGSLVNPRHTLERPYVTRRGARMGNPNADDKLPQGCTLHGAEKLHAAGLDGRGVRVAVIDTGIDKQHPCLEGRVVRQEWYRLGTPLAIDDHGTHVAGTIHFMAPKANIYDYRVIGKTGDMDSDTAVAEAIRDAVQEGCQIINISIRISYPLVKDVKKAVQYAHREGIIMVCATGNYPGDADPNINHRLTYPAKWKETISVAAIKKGPGGTPVASFSDVLAGFGGLGFPADLAAVGADVVSLKPGGGYQVMSGPSVAAPHVTGMLAAMMTGGGDLKMLAKKLVLELKSTYSLEFTAKGSDNNGTDIDFPTFLTKWEFDKFWRRHSIGHANIHERPSIRKICNNYGSN</sequence>
<dbReference type="InterPro" id="IPR050131">
    <property type="entry name" value="Peptidase_S8_subtilisin-like"/>
</dbReference>
<feature type="non-terminal residue" evidence="10">
    <location>
        <position position="421"/>
    </location>
</feature>
<dbReference type="GO" id="GO:0006508">
    <property type="term" value="P:proteolysis"/>
    <property type="evidence" value="ECO:0007669"/>
    <property type="project" value="UniProtKB-KW"/>
</dbReference>
<dbReference type="PROSITE" id="PS00136">
    <property type="entry name" value="SUBTILASE_ASP"/>
    <property type="match status" value="1"/>
</dbReference>
<evidence type="ECO:0000313" key="10">
    <source>
        <dbReference type="EMBL" id="CAJ1941693.1"/>
    </source>
</evidence>
<evidence type="ECO:0000256" key="3">
    <source>
        <dbReference type="ARBA" id="ARBA00022801"/>
    </source>
</evidence>
<dbReference type="InterPro" id="IPR000209">
    <property type="entry name" value="Peptidase_S8/S53_dom"/>
</dbReference>
<evidence type="ECO:0000256" key="5">
    <source>
        <dbReference type="ARBA" id="ARBA00023529"/>
    </source>
</evidence>
<dbReference type="InterPro" id="IPR023827">
    <property type="entry name" value="Peptidase_S8_Asp-AS"/>
</dbReference>
<feature type="active site" description="Charge relay system" evidence="7">
    <location>
        <position position="166"/>
    </location>
</feature>
<evidence type="ECO:0000256" key="8">
    <source>
        <dbReference type="SAM" id="Phobius"/>
    </source>
</evidence>
<dbReference type="PROSITE" id="PS51892">
    <property type="entry name" value="SUBTILASE"/>
    <property type="match status" value="1"/>
</dbReference>
<dbReference type="AlphaFoldDB" id="A0AAD2CPP2"/>
<dbReference type="PANTHER" id="PTHR43806">
    <property type="entry name" value="PEPTIDASE S8"/>
    <property type="match status" value="1"/>
</dbReference>
<evidence type="ECO:0000259" key="9">
    <source>
        <dbReference type="Pfam" id="PF00082"/>
    </source>
</evidence>
<evidence type="ECO:0000256" key="4">
    <source>
        <dbReference type="ARBA" id="ARBA00022825"/>
    </source>
</evidence>
<dbReference type="PANTHER" id="PTHR43806:SF11">
    <property type="entry name" value="CEREVISIN-RELATED"/>
    <property type="match status" value="1"/>
</dbReference>
<dbReference type="EC" id="3.4.21.62" evidence="6"/>
<gene>
    <name evidence="10" type="ORF">CYCCA115_LOCUS7626</name>
</gene>
<organism evidence="10 11">
    <name type="scientific">Cylindrotheca closterium</name>
    <dbReference type="NCBI Taxonomy" id="2856"/>
    <lineage>
        <taxon>Eukaryota</taxon>
        <taxon>Sar</taxon>
        <taxon>Stramenopiles</taxon>
        <taxon>Ochrophyta</taxon>
        <taxon>Bacillariophyta</taxon>
        <taxon>Bacillariophyceae</taxon>
        <taxon>Bacillariophycidae</taxon>
        <taxon>Bacillariales</taxon>
        <taxon>Bacillariaceae</taxon>
        <taxon>Cylindrotheca</taxon>
    </lineage>
</organism>
<evidence type="ECO:0000313" key="11">
    <source>
        <dbReference type="Proteomes" id="UP001295423"/>
    </source>
</evidence>
<protein>
    <recommendedName>
        <fullName evidence="6">subtilisin</fullName>
        <ecNumber evidence="6">3.4.21.62</ecNumber>
    </recommendedName>
</protein>
<evidence type="ECO:0000256" key="7">
    <source>
        <dbReference type="PROSITE-ProRule" id="PRU01240"/>
    </source>
</evidence>
<proteinExistence type="inferred from homology"/>
<dbReference type="Pfam" id="PF00082">
    <property type="entry name" value="Peptidase_S8"/>
    <property type="match status" value="1"/>
</dbReference>
<feature type="active site" description="Charge relay system" evidence="7">
    <location>
        <position position="135"/>
    </location>
</feature>
<feature type="domain" description="Peptidase S8/S53" evidence="9">
    <location>
        <begin position="126"/>
        <end position="344"/>
    </location>
</feature>
<dbReference type="InterPro" id="IPR036852">
    <property type="entry name" value="Peptidase_S8/S53_dom_sf"/>
</dbReference>
<evidence type="ECO:0000256" key="2">
    <source>
        <dbReference type="ARBA" id="ARBA00022670"/>
    </source>
</evidence>